<reference evidence="11" key="1">
    <citation type="submission" date="2020-05" db="EMBL/GenBank/DDBJ databases">
        <authorList>
            <person name="Zeng H."/>
            <person name="Chan Y.K."/>
            <person name="Watt R.M."/>
        </authorList>
    </citation>
    <scope>NUCLEOTIDE SEQUENCE</scope>
    <source>
        <strain evidence="11">ATCC 700773</strain>
    </source>
</reference>
<dbReference type="GO" id="GO:0034040">
    <property type="term" value="F:ATPase-coupled lipid transmembrane transporter activity"/>
    <property type="evidence" value="ECO:0007669"/>
    <property type="project" value="TreeGrafter"/>
</dbReference>
<evidence type="ECO:0000313" key="12">
    <source>
        <dbReference type="Proteomes" id="UP000671995"/>
    </source>
</evidence>
<dbReference type="PROSITE" id="PS50929">
    <property type="entry name" value="ABC_TM1F"/>
    <property type="match status" value="1"/>
</dbReference>
<feature type="transmembrane region" description="Helical" evidence="8">
    <location>
        <begin position="158"/>
        <end position="178"/>
    </location>
</feature>
<feature type="transmembrane region" description="Helical" evidence="8">
    <location>
        <begin position="135"/>
        <end position="152"/>
    </location>
</feature>
<dbReference type="PANTHER" id="PTHR24221:SF397">
    <property type="entry name" value="ABC TRANSPORTER, ATP-BINDING TRANSMEMBRANE PROTEIN"/>
    <property type="match status" value="1"/>
</dbReference>
<evidence type="ECO:0000259" key="9">
    <source>
        <dbReference type="PROSITE" id="PS50893"/>
    </source>
</evidence>
<feature type="domain" description="ABC transmembrane type-1" evidence="10">
    <location>
        <begin position="20"/>
        <end position="295"/>
    </location>
</feature>
<dbReference type="EMBL" id="CP054257">
    <property type="protein sequence ID" value="QTQ11569.1"/>
    <property type="molecule type" value="Genomic_DNA"/>
</dbReference>
<dbReference type="InterPro" id="IPR036640">
    <property type="entry name" value="ABC1_TM_sf"/>
</dbReference>
<keyword evidence="5 8" id="KW-1133">Transmembrane helix</keyword>
<feature type="transmembrane region" description="Helical" evidence="8">
    <location>
        <begin position="53"/>
        <end position="75"/>
    </location>
</feature>
<dbReference type="Proteomes" id="UP000671995">
    <property type="component" value="Chromosome"/>
</dbReference>
<dbReference type="InterPro" id="IPR003593">
    <property type="entry name" value="AAA+_ATPase"/>
</dbReference>
<dbReference type="SMART" id="SM00382">
    <property type="entry name" value="AAA"/>
    <property type="match status" value="1"/>
</dbReference>
<dbReference type="InterPro" id="IPR017871">
    <property type="entry name" value="ABC_transporter-like_CS"/>
</dbReference>
<evidence type="ECO:0000256" key="1">
    <source>
        <dbReference type="ARBA" id="ARBA00004651"/>
    </source>
</evidence>
<dbReference type="InterPro" id="IPR003439">
    <property type="entry name" value="ABC_transporter-like_ATP-bd"/>
</dbReference>
<organism evidence="11 12">
    <name type="scientific">Treponema parvum</name>
    <dbReference type="NCBI Taxonomy" id="138851"/>
    <lineage>
        <taxon>Bacteria</taxon>
        <taxon>Pseudomonadati</taxon>
        <taxon>Spirochaetota</taxon>
        <taxon>Spirochaetia</taxon>
        <taxon>Spirochaetales</taxon>
        <taxon>Treponemataceae</taxon>
        <taxon>Treponema</taxon>
    </lineage>
</organism>
<evidence type="ECO:0000256" key="3">
    <source>
        <dbReference type="ARBA" id="ARBA00022741"/>
    </source>
</evidence>
<dbReference type="GO" id="GO:0016887">
    <property type="term" value="F:ATP hydrolysis activity"/>
    <property type="evidence" value="ECO:0007669"/>
    <property type="project" value="InterPro"/>
</dbReference>
<gene>
    <name evidence="11" type="ORF">HRI96_04730</name>
</gene>
<dbReference type="SUPFAM" id="SSF90123">
    <property type="entry name" value="ABC transporter transmembrane region"/>
    <property type="match status" value="1"/>
</dbReference>
<name>A0A975EZ50_9SPIR</name>
<dbReference type="InterPro" id="IPR011527">
    <property type="entry name" value="ABC1_TM_dom"/>
</dbReference>
<sequence>MLEQKKLVRQVKAKNRISNIALCFKIALDLIPQALIIHLIASAFSGRLSLRLIAFYTGAMLACFVLKAACGYLAVWKAHEAAYNALTDLRMRIIEHLKKLPLGFFQERKTGDLTNIVEHDVEQVEVYLAHGLPEITAALLLPALIFAVMLFIEWRLALLMIAGIPLMGLTQFVSRPLWKKNFRIFAQSTKEMQENLMEYVANISVIKAFGKEERKTEKTIRSAKDYVYWVKKSMTGISVPMGLIDFFMESGVVLVMILGTLLLASGLLSAARFILSVILGAAFTASVAKTATFQHYGVVFNQAMAGIGSILNVAPPEKKSASDTHAKFPAAEKKNPATSEMNTVPGASVPNGDIEIHAVDFSYKGTQKTLKHINLTFKKGSKNALVGSSGCGKTTLANLLMGFWQPDSGSIRIGGTDIQSLSDTQVNSLFSIVQQETFLFNLSIEENIRIGKPGASKDEIIEAAKKARIHDFIVSLPKGYDTAAGEAGVKFSGGEKQRISIARMILKDAPIIILDEATAAVDAENEAAIQTAIEALSRDKTVITIAHHLNTIQNADQIVVMDAGAVIDSGTHKELMRHCALYQKMVSDQNKVDHWNIKEGVSL</sequence>
<dbReference type="Gene3D" id="1.20.1560.10">
    <property type="entry name" value="ABC transporter type 1, transmembrane domain"/>
    <property type="match status" value="1"/>
</dbReference>
<evidence type="ECO:0000256" key="7">
    <source>
        <dbReference type="SAM" id="MobiDB-lite"/>
    </source>
</evidence>
<evidence type="ECO:0000256" key="4">
    <source>
        <dbReference type="ARBA" id="ARBA00022840"/>
    </source>
</evidence>
<dbReference type="AlphaFoldDB" id="A0A975EZ50"/>
<evidence type="ECO:0000256" key="6">
    <source>
        <dbReference type="ARBA" id="ARBA00023136"/>
    </source>
</evidence>
<accession>A0A975EZ50</accession>
<dbReference type="Gene3D" id="3.40.50.300">
    <property type="entry name" value="P-loop containing nucleotide triphosphate hydrolases"/>
    <property type="match status" value="1"/>
</dbReference>
<dbReference type="PROSITE" id="PS50893">
    <property type="entry name" value="ABC_TRANSPORTER_2"/>
    <property type="match status" value="1"/>
</dbReference>
<feature type="compositionally biased region" description="Basic and acidic residues" evidence="7">
    <location>
        <begin position="320"/>
        <end position="335"/>
    </location>
</feature>
<feature type="transmembrane region" description="Helical" evidence="8">
    <location>
        <begin position="20"/>
        <end position="41"/>
    </location>
</feature>
<evidence type="ECO:0000256" key="8">
    <source>
        <dbReference type="SAM" id="Phobius"/>
    </source>
</evidence>
<keyword evidence="3" id="KW-0547">Nucleotide-binding</keyword>
<evidence type="ECO:0000256" key="5">
    <source>
        <dbReference type="ARBA" id="ARBA00022989"/>
    </source>
</evidence>
<proteinExistence type="predicted"/>
<dbReference type="GO" id="GO:0005886">
    <property type="term" value="C:plasma membrane"/>
    <property type="evidence" value="ECO:0007669"/>
    <property type="project" value="UniProtKB-SubCell"/>
</dbReference>
<dbReference type="GO" id="GO:0140359">
    <property type="term" value="F:ABC-type transporter activity"/>
    <property type="evidence" value="ECO:0007669"/>
    <property type="project" value="InterPro"/>
</dbReference>
<protein>
    <submittedName>
        <fullName evidence="11">ABC transporter ATP-binding protein</fullName>
    </submittedName>
</protein>
<feature type="region of interest" description="Disordered" evidence="7">
    <location>
        <begin position="320"/>
        <end position="346"/>
    </location>
</feature>
<comment type="subcellular location">
    <subcellularLocation>
        <location evidence="1">Cell membrane</location>
        <topology evidence="1">Multi-pass membrane protein</topology>
    </subcellularLocation>
</comment>
<dbReference type="SUPFAM" id="SSF52540">
    <property type="entry name" value="P-loop containing nucleoside triphosphate hydrolases"/>
    <property type="match status" value="1"/>
</dbReference>
<dbReference type="GO" id="GO:0005524">
    <property type="term" value="F:ATP binding"/>
    <property type="evidence" value="ECO:0007669"/>
    <property type="project" value="UniProtKB-KW"/>
</dbReference>
<dbReference type="PROSITE" id="PS00211">
    <property type="entry name" value="ABC_TRANSPORTER_1"/>
    <property type="match status" value="1"/>
</dbReference>
<reference evidence="11" key="2">
    <citation type="journal article" date="2021" name="Microbiol. Resour. Announc.">
        <title>Complete Genome Sequences of Three Human Oral Treponema parvum Isolates.</title>
        <authorList>
            <person name="Zeng H."/>
            <person name="Watt R.M."/>
        </authorList>
    </citation>
    <scope>NUCLEOTIDE SEQUENCE</scope>
    <source>
        <strain evidence="11">ATCC 700773</strain>
    </source>
</reference>
<dbReference type="FunFam" id="3.40.50.300:FF:000218">
    <property type="entry name" value="Multidrug ABC transporter ATP-binding protein"/>
    <property type="match status" value="1"/>
</dbReference>
<evidence type="ECO:0000256" key="2">
    <source>
        <dbReference type="ARBA" id="ARBA00022692"/>
    </source>
</evidence>
<keyword evidence="2 8" id="KW-0812">Transmembrane</keyword>
<keyword evidence="6 8" id="KW-0472">Membrane</keyword>
<dbReference type="InterPro" id="IPR039421">
    <property type="entry name" value="Type_1_exporter"/>
</dbReference>
<evidence type="ECO:0000313" key="11">
    <source>
        <dbReference type="EMBL" id="QTQ11569.1"/>
    </source>
</evidence>
<evidence type="ECO:0000259" key="10">
    <source>
        <dbReference type="PROSITE" id="PS50929"/>
    </source>
</evidence>
<keyword evidence="4 11" id="KW-0067">ATP-binding</keyword>
<dbReference type="InterPro" id="IPR027417">
    <property type="entry name" value="P-loop_NTPase"/>
</dbReference>
<dbReference type="Pfam" id="PF00005">
    <property type="entry name" value="ABC_tran"/>
    <property type="match status" value="1"/>
</dbReference>
<feature type="transmembrane region" description="Helical" evidence="8">
    <location>
        <begin position="241"/>
        <end position="264"/>
    </location>
</feature>
<feature type="domain" description="ABC transporter" evidence="9">
    <location>
        <begin position="354"/>
        <end position="588"/>
    </location>
</feature>
<dbReference type="PANTHER" id="PTHR24221">
    <property type="entry name" value="ATP-BINDING CASSETTE SUB-FAMILY B"/>
    <property type="match status" value="1"/>
</dbReference>
<dbReference type="Pfam" id="PF00664">
    <property type="entry name" value="ABC_membrane"/>
    <property type="match status" value="1"/>
</dbReference>